<reference evidence="3 4" key="1">
    <citation type="submission" date="2019-08" db="EMBL/GenBank/DDBJ databases">
        <authorList>
            <person name="Duncan S."/>
            <person name="Walker A."/>
        </authorList>
    </citation>
    <scope>NUCLEOTIDE SEQUENCE [LARGE SCALE GENOMIC DNA]</scope>
    <source>
        <strain evidence="3 4">L2-21</strain>
    </source>
</reference>
<organism evidence="3 4">
    <name type="scientific">Agathobacter rectalis</name>
    <dbReference type="NCBI Taxonomy" id="39491"/>
    <lineage>
        <taxon>Bacteria</taxon>
        <taxon>Bacillati</taxon>
        <taxon>Bacillota</taxon>
        <taxon>Clostridia</taxon>
        <taxon>Lachnospirales</taxon>
        <taxon>Lachnospiraceae</taxon>
        <taxon>Agathobacter</taxon>
    </lineage>
</organism>
<evidence type="ECO:0000313" key="4">
    <source>
        <dbReference type="Proteomes" id="UP000324325"/>
    </source>
</evidence>
<dbReference type="EMBL" id="VSTG01000001">
    <property type="protein sequence ID" value="TYL60116.1"/>
    <property type="molecule type" value="Genomic_DNA"/>
</dbReference>
<dbReference type="InterPro" id="IPR011010">
    <property type="entry name" value="DNA_brk_join_enz"/>
</dbReference>
<dbReference type="PANTHER" id="PTHR30349:SF82">
    <property type="entry name" value="INTEGRASE_RECOMBINASE YOEC-RELATED"/>
    <property type="match status" value="1"/>
</dbReference>
<dbReference type="InterPro" id="IPR050090">
    <property type="entry name" value="Tyrosine_recombinase_XerCD"/>
</dbReference>
<dbReference type="InterPro" id="IPR002104">
    <property type="entry name" value="Integrase_catalytic"/>
</dbReference>
<dbReference type="AlphaFoldDB" id="A0A5S4W1B9"/>
<dbReference type="CDD" id="cd01192">
    <property type="entry name" value="INT_C_like_3"/>
    <property type="match status" value="1"/>
</dbReference>
<dbReference type="Proteomes" id="UP000324325">
    <property type="component" value="Unassembled WGS sequence"/>
</dbReference>
<evidence type="ECO:0000313" key="3">
    <source>
        <dbReference type="EMBL" id="TYL60116.1"/>
    </source>
</evidence>
<evidence type="ECO:0000259" key="2">
    <source>
        <dbReference type="PROSITE" id="PS51898"/>
    </source>
</evidence>
<protein>
    <submittedName>
        <fullName evidence="3">Site-specific integrase</fullName>
    </submittedName>
</protein>
<sequence>MNTVEPIRDMDLVMDLAEYLKSNNERDYVLFMFGIYTGLRISDILKFRIRDVRGKDAVYIREKKTGKEKRFPINSELKPIIEEYIAGKRDYEYLFKSPRYPNKPITRQQAYNVLTDAAKVFGLEAIGTHTLRKTFGYHMYQQTHDAVTLMEIFNHADISVTLRYIGINQDNKDKLIKSLTFKHGKGKR</sequence>
<evidence type="ECO:0000256" key="1">
    <source>
        <dbReference type="ARBA" id="ARBA00023172"/>
    </source>
</evidence>
<dbReference type="PANTHER" id="PTHR30349">
    <property type="entry name" value="PHAGE INTEGRASE-RELATED"/>
    <property type="match status" value="1"/>
</dbReference>
<name>A0A5S4W1B9_9FIRM</name>
<keyword evidence="1" id="KW-0233">DNA recombination</keyword>
<feature type="domain" description="Tyr recombinase" evidence="2">
    <location>
        <begin position="1"/>
        <end position="177"/>
    </location>
</feature>
<dbReference type="InterPro" id="IPR013762">
    <property type="entry name" value="Integrase-like_cat_sf"/>
</dbReference>
<proteinExistence type="predicted"/>
<dbReference type="Gene3D" id="1.10.443.10">
    <property type="entry name" value="Intergrase catalytic core"/>
    <property type="match status" value="1"/>
</dbReference>
<dbReference type="SUPFAM" id="SSF56349">
    <property type="entry name" value="DNA breaking-rejoining enzymes"/>
    <property type="match status" value="1"/>
</dbReference>
<dbReference type="GO" id="GO:0003677">
    <property type="term" value="F:DNA binding"/>
    <property type="evidence" value="ECO:0007669"/>
    <property type="project" value="InterPro"/>
</dbReference>
<dbReference type="PROSITE" id="PS51898">
    <property type="entry name" value="TYR_RECOMBINASE"/>
    <property type="match status" value="1"/>
</dbReference>
<dbReference type="RefSeq" id="WP_148884703.1">
    <property type="nucleotide sequence ID" value="NZ_VSTG01000001.1"/>
</dbReference>
<comment type="caution">
    <text evidence="3">The sequence shown here is derived from an EMBL/GenBank/DDBJ whole genome shotgun (WGS) entry which is preliminary data.</text>
</comment>
<dbReference type="GO" id="GO:0006310">
    <property type="term" value="P:DNA recombination"/>
    <property type="evidence" value="ECO:0007669"/>
    <property type="project" value="UniProtKB-KW"/>
</dbReference>
<reference evidence="3 4" key="2">
    <citation type="submission" date="2019-09" db="EMBL/GenBank/DDBJ databases">
        <title>Strain-level analysis of Eubacterium rectale using genomes from metagenomes.</title>
        <authorList>
            <person name="Karcher N."/>
            <person name="Segata N."/>
        </authorList>
    </citation>
    <scope>NUCLEOTIDE SEQUENCE [LARGE SCALE GENOMIC DNA]</scope>
    <source>
        <strain evidence="3 4">L2-21</strain>
    </source>
</reference>
<accession>A0A5S4W1B9</accession>
<dbReference type="Pfam" id="PF00589">
    <property type="entry name" value="Phage_integrase"/>
    <property type="match status" value="1"/>
</dbReference>
<dbReference type="GO" id="GO:0015074">
    <property type="term" value="P:DNA integration"/>
    <property type="evidence" value="ECO:0007669"/>
    <property type="project" value="InterPro"/>
</dbReference>
<gene>
    <name evidence="3" type="ORF">FYL37_00495</name>
</gene>